<dbReference type="Proteomes" id="UP000196151">
    <property type="component" value="Chromosome"/>
</dbReference>
<evidence type="ECO:0000256" key="2">
    <source>
        <dbReference type="SAM" id="Phobius"/>
    </source>
</evidence>
<feature type="transmembrane region" description="Helical" evidence="2">
    <location>
        <begin position="31"/>
        <end position="54"/>
    </location>
</feature>
<dbReference type="NCBIfam" id="NF046089">
    <property type="entry name" value="CD3337_EF1877"/>
    <property type="match status" value="1"/>
</dbReference>
<evidence type="ECO:0000313" key="3">
    <source>
        <dbReference type="EMBL" id="OUZ35209.1"/>
    </source>
</evidence>
<dbReference type="OrthoDB" id="2173484at2"/>
<reference evidence="4" key="2">
    <citation type="submission" date="2017-05" db="EMBL/GenBank/DDBJ databases">
        <authorList>
            <consortium name="The Broad Institute Genomics Platform"/>
            <consortium name="The Broad Institute Genomic Center for Infectious Diseases"/>
            <person name="Earl A."/>
            <person name="Manson A."/>
            <person name="Schwartman J."/>
            <person name="Gilmore M."/>
            <person name="Abouelleil A."/>
            <person name="Cao P."/>
            <person name="Chapman S."/>
            <person name="Cusick C."/>
            <person name="Shea T."/>
            <person name="Young S."/>
            <person name="Neafsey D."/>
            <person name="Nusbaum C."/>
            <person name="Birren B."/>
        </authorList>
    </citation>
    <scope>NUCLEOTIDE SEQUENCE</scope>
    <source>
        <strain evidence="4">9D6_DIV0238</strain>
    </source>
</reference>
<feature type="transmembrane region" description="Helical" evidence="2">
    <location>
        <begin position="75"/>
        <end position="97"/>
    </location>
</feature>
<reference evidence="4" key="3">
    <citation type="submission" date="2024-03" db="EMBL/GenBank/DDBJ databases">
        <title>The Genome Sequence of Enterococcus sp. DIV0238c.</title>
        <authorList>
            <consortium name="The Broad Institute Genomics Platform"/>
            <consortium name="The Broad Institute Microbial Omics Core"/>
            <consortium name="The Broad Institute Genomic Center for Infectious Diseases"/>
            <person name="Earl A."/>
            <person name="Manson A."/>
            <person name="Gilmore M."/>
            <person name="Schwartman J."/>
            <person name="Shea T."/>
            <person name="Abouelleil A."/>
            <person name="Cao P."/>
            <person name="Chapman S."/>
            <person name="Cusick C."/>
            <person name="Young S."/>
            <person name="Neafsey D."/>
            <person name="Nusbaum C."/>
            <person name="Birren B."/>
        </authorList>
    </citation>
    <scope>NUCLEOTIDE SEQUENCE</scope>
    <source>
        <strain evidence="4">9D6_DIV0238</strain>
    </source>
</reference>
<keyword evidence="5" id="KW-1185">Reference proteome</keyword>
<feature type="transmembrane region" description="Helical" evidence="2">
    <location>
        <begin position="250"/>
        <end position="273"/>
    </location>
</feature>
<keyword evidence="2" id="KW-0472">Membrane</keyword>
<evidence type="ECO:0000313" key="5">
    <source>
        <dbReference type="Proteomes" id="UP000196151"/>
    </source>
</evidence>
<feature type="transmembrane region" description="Helical" evidence="2">
    <location>
        <begin position="309"/>
        <end position="332"/>
    </location>
</feature>
<dbReference type="AlphaFoldDB" id="A0A200JED9"/>
<name>A0A200JED9_9ENTE</name>
<proteinExistence type="predicted"/>
<dbReference type="EMBL" id="CP147246">
    <property type="protein sequence ID" value="WYJ95730.1"/>
    <property type="molecule type" value="Genomic_DNA"/>
</dbReference>
<feature type="transmembrane region" description="Helical" evidence="2">
    <location>
        <begin position="279"/>
        <end position="297"/>
    </location>
</feature>
<keyword evidence="2" id="KW-1133">Transmembrane helix</keyword>
<organism evidence="3">
    <name type="scientific">Candidatus Enterococcus dunnyi</name>
    <dbReference type="NCBI Taxonomy" id="1834192"/>
    <lineage>
        <taxon>Bacteria</taxon>
        <taxon>Bacillati</taxon>
        <taxon>Bacillota</taxon>
        <taxon>Bacilli</taxon>
        <taxon>Lactobacillales</taxon>
        <taxon>Enterococcaceae</taxon>
        <taxon>Enterococcus</taxon>
    </lineage>
</organism>
<feature type="compositionally biased region" description="Basic and acidic residues" evidence="1">
    <location>
        <begin position="564"/>
        <end position="578"/>
    </location>
</feature>
<keyword evidence="2" id="KW-0812">Transmembrane</keyword>
<dbReference type="RefSeq" id="WP_087639833.1">
    <property type="nucleotide sequence ID" value="NZ_CP147246.1"/>
</dbReference>
<feature type="transmembrane region" description="Helical" evidence="2">
    <location>
        <begin position="109"/>
        <end position="127"/>
    </location>
</feature>
<feature type="transmembrane region" description="Helical" evidence="2">
    <location>
        <begin position="338"/>
        <end position="362"/>
    </location>
</feature>
<accession>A0A200JED9</accession>
<evidence type="ECO:0008006" key="6">
    <source>
        <dbReference type="Google" id="ProtNLM"/>
    </source>
</evidence>
<evidence type="ECO:0000256" key="1">
    <source>
        <dbReference type="SAM" id="MobiDB-lite"/>
    </source>
</evidence>
<gene>
    <name evidence="3" type="ORF">A5889_000685</name>
    <name evidence="4" type="ORF">A5889_003279</name>
</gene>
<protein>
    <recommendedName>
        <fullName evidence="6">Conjugative transposon membrane protein</fullName>
    </recommendedName>
</protein>
<dbReference type="EMBL" id="NIBQ01000001">
    <property type="protein sequence ID" value="OUZ35209.1"/>
    <property type="molecule type" value="Genomic_DNA"/>
</dbReference>
<feature type="region of interest" description="Disordered" evidence="1">
    <location>
        <begin position="543"/>
        <end position="595"/>
    </location>
</feature>
<evidence type="ECO:0000313" key="4">
    <source>
        <dbReference type="EMBL" id="WYJ95730.1"/>
    </source>
</evidence>
<reference evidence="3" key="1">
    <citation type="submission" date="2017-05" db="EMBL/GenBank/DDBJ databases">
        <title>The Genome Sequence of Enterococcus sp. 9D6_DIV0238.</title>
        <authorList>
            <consortium name="The Broad Institute Genomics Platform"/>
            <consortium name="The Broad Institute Genomic Center for Infectious Diseases"/>
            <person name="Earl A."/>
            <person name="Manson A."/>
            <person name="Schwartman J."/>
            <person name="Gilmore M."/>
            <person name="Abouelleil A."/>
            <person name="Cao P."/>
            <person name="Chapman S."/>
            <person name="Cusick C."/>
            <person name="Shea T."/>
            <person name="Young S."/>
            <person name="Neafsey D."/>
            <person name="Nusbaum C."/>
            <person name="Birren B."/>
        </authorList>
    </citation>
    <scope>NUCLEOTIDE SEQUENCE [LARGE SCALE GENOMIC DNA]</scope>
    <source>
        <strain evidence="3">9D6_DIV0238</strain>
    </source>
</reference>
<dbReference type="InterPro" id="IPR058112">
    <property type="entry name" value="CD3337_EF1877-like"/>
</dbReference>
<sequence length="595" mass="66846">MLLKDLFDIDSFQSFFEKGGWFSINENLQSVLNALLNIAFGLIKYLVLALDYVIDKLFSLNLLEGVLPDLFSTTGAIYNKLFSVVGILLFTFVIVISVKDFFEKGISKVLIRFGIFTLIYVGSMTFFSDGANKIQEVNTLSQNVQGQLVDLTSGNLTKGNGNISENLLGPNQQLDGTSNIRNLIFDEFVIKPYALLNFGKTDVSKEQFESYLVKSGETFDQKKTDEIADKIKKDSEKNSYLTSDRMTEKVAVLLNTFIMLIVIGTAVLIIGVANILIQLLIYGILFLFPSLLFLALIPNMHHLLKNGFMLLGTLFASKIGIGFGFGLLFSILNLLDSFFVVTNIVTMIVGLFVKVLLGLFIWKNKGQIVRSLTQGKAELRDFSFNPKQALQEKQQQRSQKEDQQNRYAEQTYKTQAAENDYLRSGVELDHAYRQNELQDNLLVQAGEEETSLDKTATAFDEHPMASKEETLPINTVDVKDSEELPNYPVKNVSDFETSTEPFITETVLPMEEVDDTLIAPSPLAEEIETSVEQVVENKEITETIEHVSLEETPSSPSPSPVTQHEAKQLEKEISHLRQEAYSTPELEEEQPYEST</sequence>
<feature type="compositionally biased region" description="Acidic residues" evidence="1">
    <location>
        <begin position="585"/>
        <end position="595"/>
    </location>
</feature>